<organism evidence="2">
    <name type="scientific">Sesamum angustifolium</name>
    <dbReference type="NCBI Taxonomy" id="2727405"/>
    <lineage>
        <taxon>Eukaryota</taxon>
        <taxon>Viridiplantae</taxon>
        <taxon>Streptophyta</taxon>
        <taxon>Embryophyta</taxon>
        <taxon>Tracheophyta</taxon>
        <taxon>Spermatophyta</taxon>
        <taxon>Magnoliopsida</taxon>
        <taxon>eudicotyledons</taxon>
        <taxon>Gunneridae</taxon>
        <taxon>Pentapetalae</taxon>
        <taxon>asterids</taxon>
        <taxon>lamiids</taxon>
        <taxon>Lamiales</taxon>
        <taxon>Pedaliaceae</taxon>
        <taxon>Sesamum</taxon>
    </lineage>
</organism>
<feature type="compositionally biased region" description="Polar residues" evidence="1">
    <location>
        <begin position="17"/>
        <end position="40"/>
    </location>
</feature>
<protein>
    <submittedName>
        <fullName evidence="2">Uncharacterized protein</fullName>
    </submittedName>
</protein>
<feature type="region of interest" description="Disordered" evidence="1">
    <location>
        <begin position="1"/>
        <end position="83"/>
    </location>
</feature>
<feature type="compositionally biased region" description="Basic and acidic residues" evidence="1">
    <location>
        <begin position="1"/>
        <end position="16"/>
    </location>
</feature>
<dbReference type="EMBL" id="JACGWK010000016">
    <property type="protein sequence ID" value="KAL0311350.1"/>
    <property type="molecule type" value="Genomic_DNA"/>
</dbReference>
<accession>A0AAW2KZJ6</accession>
<reference evidence="2" key="1">
    <citation type="submission" date="2020-06" db="EMBL/GenBank/DDBJ databases">
        <authorList>
            <person name="Li T."/>
            <person name="Hu X."/>
            <person name="Zhang T."/>
            <person name="Song X."/>
            <person name="Zhang H."/>
            <person name="Dai N."/>
            <person name="Sheng W."/>
            <person name="Hou X."/>
            <person name="Wei L."/>
        </authorList>
    </citation>
    <scope>NUCLEOTIDE SEQUENCE</scope>
    <source>
        <strain evidence="2">G01</strain>
        <tissue evidence="2">Leaf</tissue>
    </source>
</reference>
<comment type="caution">
    <text evidence="2">The sequence shown here is derived from an EMBL/GenBank/DDBJ whole genome shotgun (WGS) entry which is preliminary data.</text>
</comment>
<gene>
    <name evidence="2" type="ORF">Sangu_2429700</name>
</gene>
<sequence length="129" mass="14818">MFLKLLEEHRRQENNNKELASSSQASVAPNEQQLWMSTAGSRKRRRVFSLDSEAHLTIAGPSQPSNSTAPTLSPPHPESDDLRDRVQMIERYIRSRDPDWPDRIVTQPPAAPRTLRQRRTCVCCKKKLN</sequence>
<reference evidence="2" key="2">
    <citation type="journal article" date="2024" name="Plant">
        <title>Genomic evolution and insights into agronomic trait innovations of Sesamum species.</title>
        <authorList>
            <person name="Miao H."/>
            <person name="Wang L."/>
            <person name="Qu L."/>
            <person name="Liu H."/>
            <person name="Sun Y."/>
            <person name="Le M."/>
            <person name="Wang Q."/>
            <person name="Wei S."/>
            <person name="Zheng Y."/>
            <person name="Lin W."/>
            <person name="Duan Y."/>
            <person name="Cao H."/>
            <person name="Xiong S."/>
            <person name="Wang X."/>
            <person name="Wei L."/>
            <person name="Li C."/>
            <person name="Ma Q."/>
            <person name="Ju M."/>
            <person name="Zhao R."/>
            <person name="Li G."/>
            <person name="Mu C."/>
            <person name="Tian Q."/>
            <person name="Mei H."/>
            <person name="Zhang T."/>
            <person name="Gao T."/>
            <person name="Zhang H."/>
        </authorList>
    </citation>
    <scope>NUCLEOTIDE SEQUENCE</scope>
    <source>
        <strain evidence="2">G01</strain>
    </source>
</reference>
<proteinExistence type="predicted"/>
<evidence type="ECO:0000313" key="2">
    <source>
        <dbReference type="EMBL" id="KAL0311350.1"/>
    </source>
</evidence>
<evidence type="ECO:0000256" key="1">
    <source>
        <dbReference type="SAM" id="MobiDB-lite"/>
    </source>
</evidence>
<dbReference type="AlphaFoldDB" id="A0AAW2KZJ6"/>
<feature type="compositionally biased region" description="Polar residues" evidence="1">
    <location>
        <begin position="60"/>
        <end position="71"/>
    </location>
</feature>
<name>A0AAW2KZJ6_9LAMI</name>